<reference evidence="1" key="1">
    <citation type="submission" date="2020-04" db="EMBL/GenBank/DDBJ databases">
        <authorList>
            <person name="Alioto T."/>
            <person name="Alioto T."/>
            <person name="Gomez Garrido J."/>
        </authorList>
    </citation>
    <scope>NUCLEOTIDE SEQUENCE</scope>
    <source>
        <strain evidence="1">A484AB</strain>
    </source>
</reference>
<dbReference type="AlphaFoldDB" id="A0A6S7JU16"/>
<sequence>MFSIVTGIVSSTVGLLWNKARDTTAKKLKDGDITDERIREIVVRELNDVKIKIDGLSRKDLLSSYSFLQEGVHLLIVSLDKWKDEQKAVQSKTQDDRGETSRMPRGDESADILNKALGLSHVMGKLKIVSNESESAKERFKDAQILECLDNPDTAVTSCLLFLEKLHDLPAVREIFSVYLGGGVKSIFSKGGRVENVKSVMMINYVLYQFVLKFSSKYCSVLAWPTIQLSDRSFNPVCNWQDVSTTTSWGEELPIYPPNEVNLDRDFFPFNSAVNSRGEIVIWYDNDIEIISRTGESKVAYQFSVLSTENNEWEVIKQEIIGLALDQENNVYVVLYGETTTQNGNVDGHAVLYILDKHCNRVKHKTELTFLPKHKTHLRLAINKDNNIVMAPIMSHYHHVYVCDHTGQLRYKFEHEITALCYMSVSDNNEIMLASFIIVEIYTEEGNRKLEIELPAGHMVHGTAFHFVIRKIIVLTRGRGSSSCFLHRYSETGQLETSMFCFNYSGGLSQITSHPSGPVAIVSKGGNIIDI</sequence>
<dbReference type="OrthoDB" id="10534951at2759"/>
<proteinExistence type="predicted"/>
<accession>A0A6S7JU16</accession>
<keyword evidence="2" id="KW-1185">Reference proteome</keyword>
<comment type="caution">
    <text evidence="1">The sequence shown here is derived from an EMBL/GenBank/DDBJ whole genome shotgun (WGS) entry which is preliminary data.</text>
</comment>
<evidence type="ECO:0000313" key="1">
    <source>
        <dbReference type="EMBL" id="CAB4013738.1"/>
    </source>
</evidence>
<dbReference type="Proteomes" id="UP001152795">
    <property type="component" value="Unassembled WGS sequence"/>
</dbReference>
<gene>
    <name evidence="1" type="ORF">PACLA_8A006970</name>
</gene>
<protein>
    <submittedName>
        <fullName evidence="1">Uncharacterized protein</fullName>
    </submittedName>
</protein>
<evidence type="ECO:0000313" key="2">
    <source>
        <dbReference type="Proteomes" id="UP001152795"/>
    </source>
</evidence>
<dbReference type="SUPFAM" id="SSF75011">
    <property type="entry name" value="3-carboxy-cis,cis-mucoante lactonizing enzyme"/>
    <property type="match status" value="1"/>
</dbReference>
<dbReference type="EMBL" id="CACRXK020008000">
    <property type="protein sequence ID" value="CAB4013738.1"/>
    <property type="molecule type" value="Genomic_DNA"/>
</dbReference>
<organism evidence="1 2">
    <name type="scientific">Paramuricea clavata</name>
    <name type="common">Red gorgonian</name>
    <name type="synonym">Violescent sea-whip</name>
    <dbReference type="NCBI Taxonomy" id="317549"/>
    <lineage>
        <taxon>Eukaryota</taxon>
        <taxon>Metazoa</taxon>
        <taxon>Cnidaria</taxon>
        <taxon>Anthozoa</taxon>
        <taxon>Octocorallia</taxon>
        <taxon>Malacalcyonacea</taxon>
        <taxon>Plexauridae</taxon>
        <taxon>Paramuricea</taxon>
    </lineage>
</organism>
<name>A0A6S7JU16_PARCT</name>